<dbReference type="InterPro" id="IPR050810">
    <property type="entry name" value="Bact_Secretion_Sys_Channel"/>
</dbReference>
<accession>A0A0F9QVF9</accession>
<dbReference type="InterPro" id="IPR049371">
    <property type="entry name" value="GspD-like_N0"/>
</dbReference>
<feature type="non-terminal residue" evidence="5">
    <location>
        <position position="140"/>
    </location>
</feature>
<evidence type="ECO:0000256" key="3">
    <source>
        <dbReference type="ARBA" id="ARBA00023136"/>
    </source>
</evidence>
<sequence>MSNRLPSLLVLLVIGAIGFGRPQMALAQETFVINLRGAEISLLAEQVSDITGRTLVLDPNLTGEVTVVSKQPLDSEGVWALFQSILRVRGFAAVETGSVWQIVPELDARTKGSPKKLDIPGSQDVVTRLLRLNRLPSAEA</sequence>
<dbReference type="GO" id="GO:0015627">
    <property type="term" value="C:type II protein secretion system complex"/>
    <property type="evidence" value="ECO:0007669"/>
    <property type="project" value="TreeGrafter"/>
</dbReference>
<dbReference type="EMBL" id="LAZR01003551">
    <property type="protein sequence ID" value="KKN17146.1"/>
    <property type="molecule type" value="Genomic_DNA"/>
</dbReference>
<proteinExistence type="predicted"/>
<dbReference type="Gene3D" id="3.30.1370.120">
    <property type="match status" value="1"/>
</dbReference>
<evidence type="ECO:0000259" key="4">
    <source>
        <dbReference type="Pfam" id="PF21305"/>
    </source>
</evidence>
<feature type="domain" description="GspD-like N0" evidence="4">
    <location>
        <begin position="33"/>
        <end position="100"/>
    </location>
</feature>
<dbReference type="AlphaFoldDB" id="A0A0F9QVF9"/>
<name>A0A0F9QVF9_9ZZZZ</name>
<dbReference type="GO" id="GO:0009306">
    <property type="term" value="P:protein secretion"/>
    <property type="evidence" value="ECO:0007669"/>
    <property type="project" value="TreeGrafter"/>
</dbReference>
<dbReference type="PANTHER" id="PTHR30332">
    <property type="entry name" value="PROBABLE GENERAL SECRETION PATHWAY PROTEIN D"/>
    <property type="match status" value="1"/>
</dbReference>
<protein>
    <recommendedName>
        <fullName evidence="4">GspD-like N0 domain-containing protein</fullName>
    </recommendedName>
</protein>
<dbReference type="Pfam" id="PF21305">
    <property type="entry name" value="type_II_gspD_N0"/>
    <property type="match status" value="1"/>
</dbReference>
<dbReference type="PANTHER" id="PTHR30332:SF24">
    <property type="entry name" value="SECRETIN GSPD-RELATED"/>
    <property type="match status" value="1"/>
</dbReference>
<keyword evidence="3" id="KW-0472">Membrane</keyword>
<dbReference type="InterPro" id="IPR038591">
    <property type="entry name" value="NolW-like_sf"/>
</dbReference>
<gene>
    <name evidence="5" type="ORF">LCGC14_0968890</name>
</gene>
<reference evidence="5" key="1">
    <citation type="journal article" date="2015" name="Nature">
        <title>Complex archaea that bridge the gap between prokaryotes and eukaryotes.</title>
        <authorList>
            <person name="Spang A."/>
            <person name="Saw J.H."/>
            <person name="Jorgensen S.L."/>
            <person name="Zaremba-Niedzwiedzka K."/>
            <person name="Martijn J."/>
            <person name="Lind A.E."/>
            <person name="van Eijk R."/>
            <person name="Schleper C."/>
            <person name="Guy L."/>
            <person name="Ettema T.J."/>
        </authorList>
    </citation>
    <scope>NUCLEOTIDE SEQUENCE</scope>
</reference>
<organism evidence="5">
    <name type="scientific">marine sediment metagenome</name>
    <dbReference type="NCBI Taxonomy" id="412755"/>
    <lineage>
        <taxon>unclassified sequences</taxon>
        <taxon>metagenomes</taxon>
        <taxon>ecological metagenomes</taxon>
    </lineage>
</organism>
<keyword evidence="2" id="KW-0732">Signal</keyword>
<evidence type="ECO:0000313" key="5">
    <source>
        <dbReference type="EMBL" id="KKN17146.1"/>
    </source>
</evidence>
<comment type="subcellular location">
    <subcellularLocation>
        <location evidence="1">Membrane</location>
    </subcellularLocation>
</comment>
<evidence type="ECO:0000256" key="1">
    <source>
        <dbReference type="ARBA" id="ARBA00004370"/>
    </source>
</evidence>
<dbReference type="GO" id="GO:0016020">
    <property type="term" value="C:membrane"/>
    <property type="evidence" value="ECO:0007669"/>
    <property type="project" value="UniProtKB-SubCell"/>
</dbReference>
<comment type="caution">
    <text evidence="5">The sequence shown here is derived from an EMBL/GenBank/DDBJ whole genome shotgun (WGS) entry which is preliminary data.</text>
</comment>
<evidence type="ECO:0000256" key="2">
    <source>
        <dbReference type="ARBA" id="ARBA00022729"/>
    </source>
</evidence>